<dbReference type="OrthoDB" id="8590202at2"/>
<evidence type="ECO:0000313" key="5">
    <source>
        <dbReference type="Proteomes" id="UP000243558"/>
    </source>
</evidence>
<sequence>MTEITFYQCFQTNILNGTKTITIRDASEKDFAIGSIVDVFTYEQHQWFAKIKILAITPISYHQLNNTHASQENMTLPELKQVIRDIYPNTDQLYVIHYQLVNEEDRCRQ</sequence>
<dbReference type="InterPro" id="IPR008314">
    <property type="entry name" value="AC4CH"/>
</dbReference>
<accession>A0A1A7NNG7</accession>
<comment type="catalytic activity">
    <reaction evidence="2">
        <text>N(4)-acetylcytosine + H2O = cytosine + acetate + H(+)</text>
        <dbReference type="Rhea" id="RHEA:62940"/>
        <dbReference type="ChEBI" id="CHEBI:15377"/>
        <dbReference type="ChEBI" id="CHEBI:15378"/>
        <dbReference type="ChEBI" id="CHEBI:16040"/>
        <dbReference type="ChEBI" id="CHEBI:30089"/>
        <dbReference type="ChEBI" id="CHEBI:146134"/>
        <dbReference type="EC" id="3.5.1.135"/>
    </reaction>
</comment>
<organism evidence="4 5">
    <name type="scientific">Gallibacterium genomosp. 3</name>
    <dbReference type="NCBI Taxonomy" id="505345"/>
    <lineage>
        <taxon>Bacteria</taxon>
        <taxon>Pseudomonadati</taxon>
        <taxon>Pseudomonadota</taxon>
        <taxon>Gammaproteobacteria</taxon>
        <taxon>Pasteurellales</taxon>
        <taxon>Pasteurellaceae</taxon>
        <taxon>Gallibacterium</taxon>
    </lineage>
</organism>
<dbReference type="InterPro" id="IPR015947">
    <property type="entry name" value="PUA-like_sf"/>
</dbReference>
<name>A0A1A7NNG7_9PAST</name>
<dbReference type="NCBIfam" id="NF003443">
    <property type="entry name" value="PRK04980.1"/>
    <property type="match status" value="1"/>
</dbReference>
<dbReference type="EC" id="3.5.1.135" evidence="2"/>
<dbReference type="GO" id="GO:0005829">
    <property type="term" value="C:cytosol"/>
    <property type="evidence" value="ECO:0007669"/>
    <property type="project" value="TreeGrafter"/>
</dbReference>
<keyword evidence="1 2" id="KW-0378">Hydrolase</keyword>
<dbReference type="Pfam" id="PF04266">
    <property type="entry name" value="ASCH"/>
    <property type="match status" value="1"/>
</dbReference>
<dbReference type="Gene3D" id="2.30.130.30">
    <property type="entry name" value="Hypothetical protein"/>
    <property type="match status" value="1"/>
</dbReference>
<dbReference type="PANTHER" id="PTHR38088">
    <property type="entry name" value="UCP029143 FAMILY PROTEIN"/>
    <property type="match status" value="1"/>
</dbReference>
<evidence type="ECO:0000256" key="2">
    <source>
        <dbReference type="HAMAP-Rule" id="MF_00684"/>
    </source>
</evidence>
<dbReference type="HAMAP" id="MF_00684">
    <property type="entry name" value="ac4C_amidohydr"/>
    <property type="match status" value="1"/>
</dbReference>
<comment type="catalytic activity">
    <reaction evidence="2">
        <text>N(4)-acetyl-2'-deoxycytidine + H2O = 2'-deoxycytidine + acetate + H(+)</text>
        <dbReference type="Rhea" id="RHEA:62936"/>
        <dbReference type="ChEBI" id="CHEBI:15377"/>
        <dbReference type="ChEBI" id="CHEBI:15378"/>
        <dbReference type="ChEBI" id="CHEBI:15698"/>
        <dbReference type="ChEBI" id="CHEBI:30089"/>
        <dbReference type="ChEBI" id="CHEBI:146133"/>
        <dbReference type="EC" id="3.5.1.135"/>
    </reaction>
</comment>
<evidence type="ECO:0000259" key="3">
    <source>
        <dbReference type="SMART" id="SM01022"/>
    </source>
</evidence>
<comment type="caution">
    <text evidence="4">The sequence shown here is derived from an EMBL/GenBank/DDBJ whole genome shotgun (WGS) entry which is preliminary data.</text>
</comment>
<dbReference type="Proteomes" id="UP000243558">
    <property type="component" value="Unassembled WGS sequence"/>
</dbReference>
<comment type="similarity">
    <text evidence="2">Belongs to the N(4)-acetylcytidine amidohydrolase family.</text>
</comment>
<dbReference type="GO" id="GO:0016813">
    <property type="term" value="F:hydrolase activity, acting on carbon-nitrogen (but not peptide) bonds, in linear amidines"/>
    <property type="evidence" value="ECO:0007669"/>
    <property type="project" value="UniProtKB-UniRule"/>
</dbReference>
<dbReference type="RefSeq" id="WP_065239703.1">
    <property type="nucleotide sequence ID" value="NZ_JTJM01000041.1"/>
</dbReference>
<feature type="domain" description="ASCH" evidence="3">
    <location>
        <begin position="4"/>
        <end position="102"/>
    </location>
</feature>
<evidence type="ECO:0000313" key="4">
    <source>
        <dbReference type="EMBL" id="OBW91155.1"/>
    </source>
</evidence>
<feature type="active site" description="Proton donor" evidence="2">
    <location>
        <position position="72"/>
    </location>
</feature>
<dbReference type="SMART" id="SM01022">
    <property type="entry name" value="ASCH"/>
    <property type="match status" value="1"/>
</dbReference>
<dbReference type="SUPFAM" id="SSF88697">
    <property type="entry name" value="PUA domain-like"/>
    <property type="match status" value="1"/>
</dbReference>
<dbReference type="CDD" id="cd06552">
    <property type="entry name" value="ASCH_yqfb_like"/>
    <property type="match status" value="1"/>
</dbReference>
<comment type="function">
    <text evidence="2">Catalyzes the hydrolysis of N(4)-acetylcytidine (ac4C).</text>
</comment>
<dbReference type="PIRSF" id="PIRSF029143">
    <property type="entry name" value="UCP029143"/>
    <property type="match status" value="1"/>
</dbReference>
<evidence type="ECO:0000256" key="1">
    <source>
        <dbReference type="ARBA" id="ARBA00022801"/>
    </source>
</evidence>
<dbReference type="EMBL" id="JTJM01000041">
    <property type="protein sequence ID" value="OBW91155.1"/>
    <property type="molecule type" value="Genomic_DNA"/>
</dbReference>
<comment type="catalytic activity">
    <reaction evidence="2">
        <text>N(4)-acetylcytidine + H2O = cytidine + acetate + H(+)</text>
        <dbReference type="Rhea" id="RHEA:62932"/>
        <dbReference type="ChEBI" id="CHEBI:15377"/>
        <dbReference type="ChEBI" id="CHEBI:15378"/>
        <dbReference type="ChEBI" id="CHEBI:17562"/>
        <dbReference type="ChEBI" id="CHEBI:30089"/>
        <dbReference type="ChEBI" id="CHEBI:70989"/>
        <dbReference type="EC" id="3.5.1.135"/>
    </reaction>
</comment>
<dbReference type="PATRIC" id="fig|505345.7.peg.1673"/>
<dbReference type="InterPro" id="IPR007374">
    <property type="entry name" value="ASCH_domain"/>
</dbReference>
<reference evidence="4 5" key="1">
    <citation type="submission" date="2014-11" db="EMBL/GenBank/DDBJ databases">
        <title>Pan-genome of Gallibacterium spp.</title>
        <authorList>
            <person name="Kudirkiene E."/>
            <person name="Bojesen A.M."/>
        </authorList>
    </citation>
    <scope>NUCLEOTIDE SEQUENCE [LARGE SCALE GENOMIC DNA]</scope>
    <source>
        <strain evidence="4 5">F151</strain>
    </source>
</reference>
<proteinExistence type="inferred from homology"/>
<dbReference type="AlphaFoldDB" id="A0A1A7NNG7"/>
<feature type="active site" description="Nucleophile" evidence="2">
    <location>
        <position position="22"/>
    </location>
</feature>
<gene>
    <name evidence="4" type="ORF">QV01_08440</name>
</gene>
<feature type="active site" description="Proton acceptor" evidence="2">
    <location>
        <position position="19"/>
    </location>
</feature>
<dbReference type="PANTHER" id="PTHR38088:SF2">
    <property type="entry name" value="UCP029143 FAMILY PROTEIN"/>
    <property type="match status" value="1"/>
</dbReference>
<keyword evidence="5" id="KW-1185">Reference proteome</keyword>
<protein>
    <recommendedName>
        <fullName evidence="2">N(4)-acetylcytidine amidohydrolase</fullName>
        <shortName evidence="2">ac4C amidohydrolase</shortName>
        <ecNumber evidence="2">3.5.1.135</ecNumber>
    </recommendedName>
</protein>